<keyword evidence="3" id="KW-1185">Reference proteome</keyword>
<comment type="caution">
    <text evidence="2">The sequence shown here is derived from an EMBL/GenBank/DDBJ whole genome shotgun (WGS) entry which is preliminary data.</text>
</comment>
<dbReference type="STRING" id="1127673.GLIP_3354"/>
<proteinExistence type="predicted"/>
<keyword evidence="1" id="KW-0812">Transmembrane</keyword>
<feature type="transmembrane region" description="Helical" evidence="1">
    <location>
        <begin position="35"/>
        <end position="54"/>
    </location>
</feature>
<protein>
    <submittedName>
        <fullName evidence="2">Uncharacterized protein</fullName>
    </submittedName>
</protein>
<dbReference type="EMBL" id="BAEN01000065">
    <property type="protein sequence ID" value="GAC15968.1"/>
    <property type="molecule type" value="Genomic_DNA"/>
</dbReference>
<accession>K6YH72</accession>
<organism evidence="2 3">
    <name type="scientific">Aliiglaciecola lipolytica E3</name>
    <dbReference type="NCBI Taxonomy" id="1127673"/>
    <lineage>
        <taxon>Bacteria</taxon>
        <taxon>Pseudomonadati</taxon>
        <taxon>Pseudomonadota</taxon>
        <taxon>Gammaproteobacteria</taxon>
        <taxon>Alteromonadales</taxon>
        <taxon>Alteromonadaceae</taxon>
        <taxon>Aliiglaciecola</taxon>
    </lineage>
</organism>
<name>K6YH72_9ALTE</name>
<reference evidence="2 3" key="1">
    <citation type="journal article" date="2017" name="Antonie Van Leeuwenhoek">
        <title>Rhizobium rhizosphaerae sp. nov., a novel species isolated from rice rhizosphere.</title>
        <authorList>
            <person name="Zhao J.J."/>
            <person name="Zhang J."/>
            <person name="Zhang R.J."/>
            <person name="Zhang C.W."/>
            <person name="Yin H.Q."/>
            <person name="Zhang X.X."/>
        </authorList>
    </citation>
    <scope>NUCLEOTIDE SEQUENCE [LARGE SCALE GENOMIC DNA]</scope>
    <source>
        <strain evidence="2 3">E3</strain>
    </source>
</reference>
<dbReference type="RefSeq" id="WP_008845772.1">
    <property type="nucleotide sequence ID" value="NZ_BAEN01000065.1"/>
</dbReference>
<dbReference type="AlphaFoldDB" id="K6YH72"/>
<dbReference type="Proteomes" id="UP000006334">
    <property type="component" value="Unassembled WGS sequence"/>
</dbReference>
<keyword evidence="1" id="KW-0472">Membrane</keyword>
<evidence type="ECO:0000256" key="1">
    <source>
        <dbReference type="SAM" id="Phobius"/>
    </source>
</evidence>
<evidence type="ECO:0000313" key="2">
    <source>
        <dbReference type="EMBL" id="GAC15968.1"/>
    </source>
</evidence>
<evidence type="ECO:0000313" key="3">
    <source>
        <dbReference type="Proteomes" id="UP000006334"/>
    </source>
</evidence>
<sequence>MDPKLRTFINWIFYIAIGFAFIQAIGDWYEEGTDILANPIMHGAMLLCIMGFLFNQNVKPSKPDEKQSNS</sequence>
<keyword evidence="1" id="KW-1133">Transmembrane helix</keyword>
<gene>
    <name evidence="2" type="ORF">GLIP_3354</name>
</gene>
<feature type="transmembrane region" description="Helical" evidence="1">
    <location>
        <begin position="12"/>
        <end position="29"/>
    </location>
</feature>